<feature type="domain" description="Nudix hydrolase" evidence="12">
    <location>
        <begin position="30"/>
        <end position="162"/>
    </location>
</feature>
<dbReference type="AlphaFoldDB" id="A0A9X2BC93"/>
<keyword evidence="8" id="KW-0414">Isoprene biosynthesis</keyword>
<dbReference type="PROSITE" id="PS51462">
    <property type="entry name" value="NUDIX"/>
    <property type="match status" value="1"/>
</dbReference>
<dbReference type="GO" id="GO:0009240">
    <property type="term" value="P:isopentenyl diphosphate biosynthetic process"/>
    <property type="evidence" value="ECO:0007669"/>
    <property type="project" value="TreeGrafter"/>
</dbReference>
<evidence type="ECO:0000256" key="8">
    <source>
        <dbReference type="ARBA" id="ARBA00023229"/>
    </source>
</evidence>
<accession>A0A9X2BC93</accession>
<evidence type="ECO:0000259" key="12">
    <source>
        <dbReference type="PROSITE" id="PS51462"/>
    </source>
</evidence>
<protein>
    <recommendedName>
        <fullName evidence="3 10">Isopentenyl-diphosphate delta-isomerase</fullName>
        <ecNumber evidence="3 10">5.3.3.2</ecNumber>
    </recommendedName>
</protein>
<comment type="pathway">
    <text evidence="1">Isoprenoid biosynthesis; dimethylallyl diphosphate biosynthesis; dimethylallyl diphosphate from isopentenyl diphosphate: step 1/1.</text>
</comment>
<dbReference type="InterPro" id="IPR000086">
    <property type="entry name" value="NUDIX_hydrolase_dom"/>
</dbReference>
<evidence type="ECO:0000313" key="13">
    <source>
        <dbReference type="EMBL" id="MCJ8209043.1"/>
    </source>
</evidence>
<dbReference type="NCBIfam" id="TIGR02150">
    <property type="entry name" value="IPP_isom_1"/>
    <property type="match status" value="1"/>
</dbReference>
<dbReference type="GO" id="GO:0005737">
    <property type="term" value="C:cytoplasm"/>
    <property type="evidence" value="ECO:0007669"/>
    <property type="project" value="TreeGrafter"/>
</dbReference>
<dbReference type="SUPFAM" id="SSF55811">
    <property type="entry name" value="Nudix"/>
    <property type="match status" value="1"/>
</dbReference>
<evidence type="ECO:0000256" key="7">
    <source>
        <dbReference type="ARBA" id="ARBA00023211"/>
    </source>
</evidence>
<proteinExistence type="inferred from homology"/>
<dbReference type="PANTHER" id="PTHR10885">
    <property type="entry name" value="ISOPENTENYL-DIPHOSPHATE DELTA-ISOMERASE"/>
    <property type="match status" value="1"/>
</dbReference>
<evidence type="ECO:0000256" key="1">
    <source>
        <dbReference type="ARBA" id="ARBA00004826"/>
    </source>
</evidence>
<dbReference type="Gene3D" id="3.90.79.10">
    <property type="entry name" value="Nucleoside Triphosphate Pyrophosphohydrolase"/>
    <property type="match status" value="1"/>
</dbReference>
<dbReference type="HAMAP" id="MF_00202">
    <property type="entry name" value="Idi"/>
    <property type="match status" value="1"/>
</dbReference>
<dbReference type="PANTHER" id="PTHR10885:SF0">
    <property type="entry name" value="ISOPENTENYL-DIPHOSPHATE DELTA-ISOMERASE"/>
    <property type="match status" value="1"/>
</dbReference>
<dbReference type="CDD" id="cd02885">
    <property type="entry name" value="NUDIX_IPP_Isomerase"/>
    <property type="match status" value="1"/>
</dbReference>
<evidence type="ECO:0000256" key="11">
    <source>
        <dbReference type="PIRSR" id="PIRSR018427-1"/>
    </source>
</evidence>
<evidence type="ECO:0000256" key="6">
    <source>
        <dbReference type="ARBA" id="ARBA00022842"/>
    </source>
</evidence>
<feature type="active site" evidence="11">
    <location>
        <position position="114"/>
    </location>
</feature>
<gene>
    <name evidence="13" type="primary">idi</name>
    <name evidence="13" type="ORF">MUY27_04935</name>
</gene>
<dbReference type="GO" id="GO:0004452">
    <property type="term" value="F:isopentenyl-diphosphate delta-isomerase activity"/>
    <property type="evidence" value="ECO:0007669"/>
    <property type="project" value="UniProtKB-UniRule"/>
</dbReference>
<dbReference type="InterPro" id="IPR015797">
    <property type="entry name" value="NUDIX_hydrolase-like_dom_sf"/>
</dbReference>
<dbReference type="Pfam" id="PF00293">
    <property type="entry name" value="NUDIX"/>
    <property type="match status" value="1"/>
</dbReference>
<dbReference type="InterPro" id="IPR011876">
    <property type="entry name" value="IsopentenylPP_isomerase_typ1"/>
</dbReference>
<keyword evidence="6" id="KW-0460">Magnesium</keyword>
<evidence type="ECO:0000313" key="14">
    <source>
        <dbReference type="Proteomes" id="UP001139450"/>
    </source>
</evidence>
<dbReference type="RefSeq" id="WP_245128877.1">
    <property type="nucleotide sequence ID" value="NZ_JALJEJ010000002.1"/>
</dbReference>
<keyword evidence="5" id="KW-0479">Metal-binding</keyword>
<organism evidence="13 14">
    <name type="scientific">Mucilaginibacter straminoryzae</name>
    <dbReference type="NCBI Taxonomy" id="2932774"/>
    <lineage>
        <taxon>Bacteria</taxon>
        <taxon>Pseudomonadati</taxon>
        <taxon>Bacteroidota</taxon>
        <taxon>Sphingobacteriia</taxon>
        <taxon>Sphingobacteriales</taxon>
        <taxon>Sphingobacteriaceae</taxon>
        <taxon>Mucilaginibacter</taxon>
    </lineage>
</organism>
<name>A0A9X2BC93_9SPHI</name>
<evidence type="ECO:0000256" key="4">
    <source>
        <dbReference type="ARBA" id="ARBA00022490"/>
    </source>
</evidence>
<dbReference type="InterPro" id="IPR056375">
    <property type="entry name" value="Idi_bact"/>
</dbReference>
<dbReference type="EC" id="5.3.3.2" evidence="3 10"/>
<keyword evidence="7" id="KW-0464">Manganese</keyword>
<keyword evidence="14" id="KW-1185">Reference proteome</keyword>
<evidence type="ECO:0000256" key="3">
    <source>
        <dbReference type="ARBA" id="ARBA00012057"/>
    </source>
</evidence>
<dbReference type="Proteomes" id="UP001139450">
    <property type="component" value="Unassembled WGS sequence"/>
</dbReference>
<feature type="active site" evidence="11">
    <location>
        <position position="67"/>
    </location>
</feature>
<comment type="caution">
    <text evidence="13">The sequence shown here is derived from an EMBL/GenBank/DDBJ whole genome shotgun (WGS) entry which is preliminary data.</text>
</comment>
<dbReference type="PIRSF" id="PIRSF018427">
    <property type="entry name" value="Isopntndiph_ism"/>
    <property type="match status" value="1"/>
</dbReference>
<evidence type="ECO:0000256" key="10">
    <source>
        <dbReference type="NCBIfam" id="TIGR02150"/>
    </source>
</evidence>
<dbReference type="GO" id="GO:0046872">
    <property type="term" value="F:metal ion binding"/>
    <property type="evidence" value="ECO:0007669"/>
    <property type="project" value="UniProtKB-KW"/>
</dbReference>
<dbReference type="EMBL" id="JALJEJ010000002">
    <property type="protein sequence ID" value="MCJ8209043.1"/>
    <property type="molecule type" value="Genomic_DNA"/>
</dbReference>
<evidence type="ECO:0000256" key="5">
    <source>
        <dbReference type="ARBA" id="ARBA00022723"/>
    </source>
</evidence>
<evidence type="ECO:0000256" key="2">
    <source>
        <dbReference type="ARBA" id="ARBA00007579"/>
    </source>
</evidence>
<comment type="similarity">
    <text evidence="2">Belongs to the IPP isomerase type 1 family.</text>
</comment>
<sequence>MIEAEQVILVDTNDNPLGTMEKIEAHRKGLLHRAFSVFLLNDEGEMLIQQRALGKYHSPGLWSNTCCSHPRPGEATISAAQRRLNEEMGVSAELKEVYAFTYRIDFDNGLTEHEFDHVFVGRFNQPPVINPDEVADWKYISLEALEADMERRPQLYTHWFKMVLQQLPLIGLI</sequence>
<keyword evidence="9 13" id="KW-0413">Isomerase</keyword>
<evidence type="ECO:0000256" key="9">
    <source>
        <dbReference type="ARBA" id="ARBA00023235"/>
    </source>
</evidence>
<reference evidence="13" key="1">
    <citation type="submission" date="2022-04" db="EMBL/GenBank/DDBJ databases">
        <title>Mucilaginibacter sp. RS28 isolated from freshwater.</title>
        <authorList>
            <person name="Ko S.-R."/>
        </authorList>
    </citation>
    <scope>NUCLEOTIDE SEQUENCE</scope>
    <source>
        <strain evidence="13">RS28</strain>
    </source>
</reference>
<dbReference type="NCBIfam" id="NF002995">
    <property type="entry name" value="PRK03759.1"/>
    <property type="match status" value="1"/>
</dbReference>
<keyword evidence="4" id="KW-0963">Cytoplasm</keyword>